<evidence type="ECO:0000259" key="1">
    <source>
        <dbReference type="Pfam" id="PF02932"/>
    </source>
</evidence>
<dbReference type="STRING" id="94128.A0A2A3EAB0"/>
<reference evidence="2 3" key="1">
    <citation type="submission" date="2014-07" db="EMBL/GenBank/DDBJ databases">
        <title>Genomic and transcriptomic analysis on Apis cerana provide comprehensive insights into honey bee biology.</title>
        <authorList>
            <person name="Diao Q."/>
            <person name="Sun L."/>
            <person name="Zheng H."/>
            <person name="Zheng H."/>
            <person name="Xu S."/>
            <person name="Wang S."/>
            <person name="Zeng Z."/>
            <person name="Hu F."/>
            <person name="Su S."/>
            <person name="Wu J."/>
        </authorList>
    </citation>
    <scope>NUCLEOTIDE SEQUENCE [LARGE SCALE GENOMIC DNA]</scope>
    <source>
        <tissue evidence="2">Pupae without intestine</tissue>
    </source>
</reference>
<keyword evidence="2" id="KW-0675">Receptor</keyword>
<dbReference type="GO" id="GO:0016020">
    <property type="term" value="C:membrane"/>
    <property type="evidence" value="ECO:0007669"/>
    <property type="project" value="InterPro"/>
</dbReference>
<protein>
    <submittedName>
        <fullName evidence="2">Acetylcholine receptor subunit alpha-type acr-16</fullName>
    </submittedName>
</protein>
<dbReference type="GO" id="GO:0006811">
    <property type="term" value="P:monoatomic ion transport"/>
    <property type="evidence" value="ECO:0007669"/>
    <property type="project" value="InterPro"/>
</dbReference>
<evidence type="ECO:0000313" key="3">
    <source>
        <dbReference type="Proteomes" id="UP000242457"/>
    </source>
</evidence>
<name>A0A2A3EAB0_APICC</name>
<dbReference type="AlphaFoldDB" id="A0A2A3EAB0"/>
<evidence type="ECO:0000313" key="2">
    <source>
        <dbReference type="EMBL" id="PBC28665.1"/>
    </source>
</evidence>
<dbReference type="Pfam" id="PF02932">
    <property type="entry name" value="Neur_chan_memb"/>
    <property type="match status" value="1"/>
</dbReference>
<dbReference type="Gene3D" id="1.20.58.390">
    <property type="entry name" value="Neurotransmitter-gated ion-channel transmembrane domain"/>
    <property type="match status" value="1"/>
</dbReference>
<dbReference type="InterPro" id="IPR036719">
    <property type="entry name" value="Neuro-gated_channel_TM_sf"/>
</dbReference>
<organism evidence="2 3">
    <name type="scientific">Apis cerana cerana</name>
    <name type="common">Oriental honeybee</name>
    <dbReference type="NCBI Taxonomy" id="94128"/>
    <lineage>
        <taxon>Eukaryota</taxon>
        <taxon>Metazoa</taxon>
        <taxon>Ecdysozoa</taxon>
        <taxon>Arthropoda</taxon>
        <taxon>Hexapoda</taxon>
        <taxon>Insecta</taxon>
        <taxon>Pterygota</taxon>
        <taxon>Neoptera</taxon>
        <taxon>Endopterygota</taxon>
        <taxon>Hymenoptera</taxon>
        <taxon>Apocrita</taxon>
        <taxon>Aculeata</taxon>
        <taxon>Apoidea</taxon>
        <taxon>Anthophila</taxon>
        <taxon>Apidae</taxon>
        <taxon>Apis</taxon>
    </lineage>
</organism>
<proteinExistence type="predicted"/>
<gene>
    <name evidence="2" type="ORF">APICC_03637</name>
</gene>
<dbReference type="InterPro" id="IPR038050">
    <property type="entry name" value="Neuro_actylchol_rec"/>
</dbReference>
<keyword evidence="3" id="KW-1185">Reference proteome</keyword>
<dbReference type="OrthoDB" id="5975154at2759"/>
<feature type="domain" description="Neurotransmitter-gated ion-channel transmembrane" evidence="1">
    <location>
        <begin position="1"/>
        <end position="168"/>
    </location>
</feature>
<accession>A0A2A3EAB0</accession>
<dbReference type="SUPFAM" id="SSF90112">
    <property type="entry name" value="Neurotransmitter-gated ion-channel transmembrane pore"/>
    <property type="match status" value="1"/>
</dbReference>
<dbReference type="InterPro" id="IPR006029">
    <property type="entry name" value="Neurotrans-gated_channel_TM"/>
</dbReference>
<sequence>MFMVASSVVLTVLVLNFHHRTPDRYVMPSWIKMLFLQWLPCLLRMSRPGKKITKKTILGGNRRAKGMELQEKSSKSLLANVLDIDDDIRHKNSAANPPSGYIRSAFGTPISTGRPATVEDTSASLPLSGMQEELHTILKELRFITDRMKKADESDEIISDWKFAAMVICVKGVISKQTKSKIHNGYMTEFNVSSFVAKRCQLRGALLDEQRSLITEMTRLNVEIANRRLIYRVAANFDLISKIHNSRFDTARAWNAIDNPEIFHCGFY</sequence>
<dbReference type="EMBL" id="KZ288309">
    <property type="protein sequence ID" value="PBC28665.1"/>
    <property type="molecule type" value="Genomic_DNA"/>
</dbReference>
<dbReference type="Proteomes" id="UP000242457">
    <property type="component" value="Unassembled WGS sequence"/>
</dbReference>